<name>A0A815UKJ3_9BILA</name>
<evidence type="ECO:0000313" key="1">
    <source>
        <dbReference type="EMBL" id="CAF1517253.1"/>
    </source>
</evidence>
<proteinExistence type="predicted"/>
<reference evidence="1" key="1">
    <citation type="submission" date="2021-02" db="EMBL/GenBank/DDBJ databases">
        <authorList>
            <person name="Nowell W R."/>
        </authorList>
    </citation>
    <scope>NUCLEOTIDE SEQUENCE</scope>
</reference>
<dbReference type="EMBL" id="CAJNOE010005094">
    <property type="protein sequence ID" value="CAF1517253.1"/>
    <property type="molecule type" value="Genomic_DNA"/>
</dbReference>
<dbReference type="Proteomes" id="UP000663860">
    <property type="component" value="Unassembled WGS sequence"/>
</dbReference>
<accession>A0A815UKJ3</accession>
<dbReference type="AlphaFoldDB" id="A0A815UKJ3"/>
<comment type="caution">
    <text evidence="1">The sequence shown here is derived from an EMBL/GenBank/DDBJ whole genome shotgun (WGS) entry which is preliminary data.</text>
</comment>
<feature type="non-terminal residue" evidence="1">
    <location>
        <position position="1"/>
    </location>
</feature>
<protein>
    <submittedName>
        <fullName evidence="1">Uncharacterized protein</fullName>
    </submittedName>
</protein>
<evidence type="ECO:0000313" key="2">
    <source>
        <dbReference type="Proteomes" id="UP000663860"/>
    </source>
</evidence>
<sequence length="33" mass="3474">GGAINYIDGVFSDCVKVVASENNVNNDKNSCNI</sequence>
<organism evidence="1 2">
    <name type="scientific">Adineta steineri</name>
    <dbReference type="NCBI Taxonomy" id="433720"/>
    <lineage>
        <taxon>Eukaryota</taxon>
        <taxon>Metazoa</taxon>
        <taxon>Spiralia</taxon>
        <taxon>Gnathifera</taxon>
        <taxon>Rotifera</taxon>
        <taxon>Eurotatoria</taxon>
        <taxon>Bdelloidea</taxon>
        <taxon>Adinetida</taxon>
        <taxon>Adinetidae</taxon>
        <taxon>Adineta</taxon>
    </lineage>
</organism>
<gene>
    <name evidence="1" type="ORF">IZO911_LOCUS45731</name>
</gene>